<dbReference type="EMBL" id="BRXX01000265">
    <property type="protein sequence ID" value="GMI01347.1"/>
    <property type="molecule type" value="Genomic_DNA"/>
</dbReference>
<dbReference type="PANTHER" id="PTHR23324:SF83">
    <property type="entry name" value="SEC14-LIKE PROTEIN 2"/>
    <property type="match status" value="1"/>
</dbReference>
<dbReference type="Gene3D" id="3.40.525.10">
    <property type="entry name" value="CRAL-TRIO lipid binding domain"/>
    <property type="match status" value="1"/>
</dbReference>
<dbReference type="Proteomes" id="UP001165160">
    <property type="component" value="Unassembled WGS sequence"/>
</dbReference>
<evidence type="ECO:0000313" key="2">
    <source>
        <dbReference type="EMBL" id="GMI01347.1"/>
    </source>
</evidence>
<dbReference type="SUPFAM" id="SSF46938">
    <property type="entry name" value="CRAL/TRIO N-terminal domain"/>
    <property type="match status" value="1"/>
</dbReference>
<dbReference type="AlphaFoldDB" id="A0A9W7C3M8"/>
<dbReference type="PANTHER" id="PTHR23324">
    <property type="entry name" value="SEC14 RELATED PROTEIN"/>
    <property type="match status" value="1"/>
</dbReference>
<dbReference type="PROSITE" id="PS50191">
    <property type="entry name" value="CRAL_TRIO"/>
    <property type="match status" value="1"/>
</dbReference>
<dbReference type="InterPro" id="IPR036865">
    <property type="entry name" value="CRAL-TRIO_dom_sf"/>
</dbReference>
<dbReference type="GO" id="GO:0005737">
    <property type="term" value="C:cytoplasm"/>
    <property type="evidence" value="ECO:0007669"/>
    <property type="project" value="TreeGrafter"/>
</dbReference>
<comment type="caution">
    <text evidence="2">The sequence shown here is derived from an EMBL/GenBank/DDBJ whole genome shotgun (WGS) entry which is preliminary data.</text>
</comment>
<sequence length="283" mass="30614">MSALANESVLPDETGLISISEITASGVASSNCTLVLSLATSLGIKSGQFEPLCDPLTLERFLNARNGDVASASEMYRTTIAWRASKNLNVLMDSLGTVEGLYDEREFGFHGKMSSVASEDSSIAIWRLGKFDLSGIKSNNLLPLMESSFITHLEDLLQSGRTSSHRHSTLIRARLIVDLSGVSMSLATMLPTIKKLLGFGKLYFPECTKSATLINAPWVFSSLWGLVNPFLTDVMKKKVKILGNDWKLGEVFLEHSGVEVGGLPAFLDGNGKDEDVCCAESVS</sequence>
<evidence type="ECO:0000313" key="3">
    <source>
        <dbReference type="Proteomes" id="UP001165160"/>
    </source>
</evidence>
<name>A0A9W7C3M8_9STRA</name>
<reference evidence="3" key="1">
    <citation type="journal article" date="2023" name="Commun. Biol.">
        <title>Genome analysis of Parmales, the sister group of diatoms, reveals the evolutionary specialization of diatoms from phago-mixotrophs to photoautotrophs.</title>
        <authorList>
            <person name="Ban H."/>
            <person name="Sato S."/>
            <person name="Yoshikawa S."/>
            <person name="Yamada K."/>
            <person name="Nakamura Y."/>
            <person name="Ichinomiya M."/>
            <person name="Sato N."/>
            <person name="Blanc-Mathieu R."/>
            <person name="Endo H."/>
            <person name="Kuwata A."/>
            <person name="Ogata H."/>
        </authorList>
    </citation>
    <scope>NUCLEOTIDE SEQUENCE [LARGE SCALE GENOMIC DNA]</scope>
    <source>
        <strain evidence="3">NIES 3699</strain>
    </source>
</reference>
<dbReference type="SMART" id="SM00516">
    <property type="entry name" value="SEC14"/>
    <property type="match status" value="1"/>
</dbReference>
<evidence type="ECO:0000259" key="1">
    <source>
        <dbReference type="PROSITE" id="PS50191"/>
    </source>
</evidence>
<organism evidence="2 3">
    <name type="scientific">Triparma verrucosa</name>
    <dbReference type="NCBI Taxonomy" id="1606542"/>
    <lineage>
        <taxon>Eukaryota</taxon>
        <taxon>Sar</taxon>
        <taxon>Stramenopiles</taxon>
        <taxon>Ochrophyta</taxon>
        <taxon>Bolidophyceae</taxon>
        <taxon>Parmales</taxon>
        <taxon>Triparmaceae</taxon>
        <taxon>Triparma</taxon>
    </lineage>
</organism>
<dbReference type="Pfam" id="PF00650">
    <property type="entry name" value="CRAL_TRIO"/>
    <property type="match status" value="1"/>
</dbReference>
<proteinExistence type="predicted"/>
<dbReference type="InterPro" id="IPR036273">
    <property type="entry name" value="CRAL/TRIO_N_dom_sf"/>
</dbReference>
<accession>A0A9W7C3M8</accession>
<protein>
    <recommendedName>
        <fullName evidence="1">CRAL-TRIO domain-containing protein</fullName>
    </recommendedName>
</protein>
<feature type="domain" description="CRAL-TRIO" evidence="1">
    <location>
        <begin position="108"/>
        <end position="275"/>
    </location>
</feature>
<dbReference type="CDD" id="cd00170">
    <property type="entry name" value="SEC14"/>
    <property type="match status" value="1"/>
</dbReference>
<dbReference type="InterPro" id="IPR001251">
    <property type="entry name" value="CRAL-TRIO_dom"/>
</dbReference>
<dbReference type="SUPFAM" id="SSF52087">
    <property type="entry name" value="CRAL/TRIO domain"/>
    <property type="match status" value="1"/>
</dbReference>
<dbReference type="InterPro" id="IPR051064">
    <property type="entry name" value="SEC14/CRAL-TRIO_domain"/>
</dbReference>
<keyword evidence="3" id="KW-1185">Reference proteome</keyword>
<gene>
    <name evidence="2" type="ORF">TrVE_jg13031</name>
</gene>